<comment type="cofactor">
    <cofactor evidence="1">
        <name>Mg(2+)</name>
        <dbReference type="ChEBI" id="CHEBI:18420"/>
    </cofactor>
</comment>
<dbReference type="EC" id="2.7.1.180" evidence="2 11"/>
<evidence type="ECO:0000256" key="6">
    <source>
        <dbReference type="ARBA" id="ARBA00022723"/>
    </source>
</evidence>
<proteinExistence type="inferred from homology"/>
<dbReference type="SUPFAM" id="SSF143631">
    <property type="entry name" value="ApbE-like"/>
    <property type="match status" value="1"/>
</dbReference>
<comment type="catalytic activity">
    <reaction evidence="10 11">
        <text>L-threonyl-[protein] + FAD = FMN-L-threonyl-[protein] + AMP + H(+)</text>
        <dbReference type="Rhea" id="RHEA:36847"/>
        <dbReference type="Rhea" id="RHEA-COMP:11060"/>
        <dbReference type="Rhea" id="RHEA-COMP:11061"/>
        <dbReference type="ChEBI" id="CHEBI:15378"/>
        <dbReference type="ChEBI" id="CHEBI:30013"/>
        <dbReference type="ChEBI" id="CHEBI:57692"/>
        <dbReference type="ChEBI" id="CHEBI:74257"/>
        <dbReference type="ChEBI" id="CHEBI:456215"/>
        <dbReference type="EC" id="2.7.1.180"/>
    </reaction>
</comment>
<dbReference type="PANTHER" id="PTHR30040:SF2">
    <property type="entry name" value="FAD:PROTEIN FMN TRANSFERASE"/>
    <property type="match status" value="1"/>
</dbReference>
<dbReference type="PIRSF" id="PIRSF006268">
    <property type="entry name" value="ApbE"/>
    <property type="match status" value="1"/>
</dbReference>
<keyword evidence="13" id="KW-1185">Reference proteome</keyword>
<sequence>MTPRPADPATLQELAGRSMGTTWSLRFDNPRMLPLDSVRAEAEAALARVVDQMSHWEEDSDLSLFGRARAGSVHALAPEFATVLACALHWAEASGGALDPTVGPLVSLWGFGPDASFDAAAPTPEAVEAARARCGWRRLDFNPNGRALSQPGGLSLDFSGIAKGFAVDHMVDGLRALGLENFLIEVGGELRGVGRRPDGRPWSVQIAADESAGAARTIALADMAVATSGDQWHHREHAGHRWSHTIDPRSGEPVGHALSSVTVLHSECMHADALATVLTVLGPDEGIAFADAHKVAALLFAREPGGMTAHPSRAWPQP</sequence>
<evidence type="ECO:0000256" key="8">
    <source>
        <dbReference type="ARBA" id="ARBA00022842"/>
    </source>
</evidence>
<keyword evidence="7 11" id="KW-0274">FAD</keyword>
<evidence type="ECO:0000313" key="12">
    <source>
        <dbReference type="EMBL" id="MEJ8853816.1"/>
    </source>
</evidence>
<evidence type="ECO:0000313" key="13">
    <source>
        <dbReference type="Proteomes" id="UP001367030"/>
    </source>
</evidence>
<keyword evidence="4 11" id="KW-0285">Flavoprotein</keyword>
<dbReference type="InterPro" id="IPR003374">
    <property type="entry name" value="ApbE-like_sf"/>
</dbReference>
<dbReference type="InterPro" id="IPR024932">
    <property type="entry name" value="ApbE"/>
</dbReference>
<evidence type="ECO:0000256" key="1">
    <source>
        <dbReference type="ARBA" id="ARBA00001946"/>
    </source>
</evidence>
<protein>
    <recommendedName>
        <fullName evidence="3 11">FAD:protein FMN transferase</fullName>
        <ecNumber evidence="2 11">2.7.1.180</ecNumber>
    </recommendedName>
    <alternativeName>
        <fullName evidence="9 11">Flavin transferase</fullName>
    </alternativeName>
</protein>
<dbReference type="GO" id="GO:0016740">
    <property type="term" value="F:transferase activity"/>
    <property type="evidence" value="ECO:0007669"/>
    <property type="project" value="UniProtKB-KW"/>
</dbReference>
<accession>A0ABU8X240</accession>
<gene>
    <name evidence="12" type="ORF">WKW79_04505</name>
</gene>
<name>A0ABU8X240_9BURK</name>
<evidence type="ECO:0000256" key="7">
    <source>
        <dbReference type="ARBA" id="ARBA00022827"/>
    </source>
</evidence>
<evidence type="ECO:0000256" key="11">
    <source>
        <dbReference type="PIRNR" id="PIRNR006268"/>
    </source>
</evidence>
<evidence type="ECO:0000256" key="5">
    <source>
        <dbReference type="ARBA" id="ARBA00022679"/>
    </source>
</evidence>
<keyword evidence="8 11" id="KW-0460">Magnesium</keyword>
<reference evidence="12 13" key="1">
    <citation type="submission" date="2024-03" db="EMBL/GenBank/DDBJ databases">
        <title>Novel species of the genus Variovorax.</title>
        <authorList>
            <person name="Liu Q."/>
            <person name="Xin Y.-H."/>
        </authorList>
    </citation>
    <scope>NUCLEOTIDE SEQUENCE [LARGE SCALE GENOMIC DNA]</scope>
    <source>
        <strain evidence="12 13">KACC 18901</strain>
    </source>
</reference>
<evidence type="ECO:0000256" key="10">
    <source>
        <dbReference type="ARBA" id="ARBA00048540"/>
    </source>
</evidence>
<comment type="caution">
    <text evidence="12">The sequence shown here is derived from an EMBL/GenBank/DDBJ whole genome shotgun (WGS) entry which is preliminary data.</text>
</comment>
<comment type="similarity">
    <text evidence="11">Belongs to the ApbE family.</text>
</comment>
<keyword evidence="5 11" id="KW-0808">Transferase</keyword>
<keyword evidence="6 11" id="KW-0479">Metal-binding</keyword>
<dbReference type="Proteomes" id="UP001367030">
    <property type="component" value="Unassembled WGS sequence"/>
</dbReference>
<dbReference type="RefSeq" id="WP_340333923.1">
    <property type="nucleotide sequence ID" value="NZ_JBBKZS010000002.1"/>
</dbReference>
<evidence type="ECO:0000256" key="4">
    <source>
        <dbReference type="ARBA" id="ARBA00022630"/>
    </source>
</evidence>
<dbReference type="Pfam" id="PF02424">
    <property type="entry name" value="ApbE"/>
    <property type="match status" value="1"/>
</dbReference>
<evidence type="ECO:0000256" key="9">
    <source>
        <dbReference type="ARBA" id="ARBA00031306"/>
    </source>
</evidence>
<organism evidence="12 13">
    <name type="scientific">Variovorax robiniae</name>
    <dbReference type="NCBI Taxonomy" id="1836199"/>
    <lineage>
        <taxon>Bacteria</taxon>
        <taxon>Pseudomonadati</taxon>
        <taxon>Pseudomonadota</taxon>
        <taxon>Betaproteobacteria</taxon>
        <taxon>Burkholderiales</taxon>
        <taxon>Comamonadaceae</taxon>
        <taxon>Variovorax</taxon>
    </lineage>
</organism>
<evidence type="ECO:0000256" key="3">
    <source>
        <dbReference type="ARBA" id="ARBA00016337"/>
    </source>
</evidence>
<dbReference type="EMBL" id="JBBKZS010000002">
    <property type="protein sequence ID" value="MEJ8853816.1"/>
    <property type="molecule type" value="Genomic_DNA"/>
</dbReference>
<dbReference type="Gene3D" id="3.10.520.10">
    <property type="entry name" value="ApbE-like domains"/>
    <property type="match status" value="1"/>
</dbReference>
<dbReference type="PANTHER" id="PTHR30040">
    <property type="entry name" value="THIAMINE BIOSYNTHESIS LIPOPROTEIN APBE"/>
    <property type="match status" value="1"/>
</dbReference>
<evidence type="ECO:0000256" key="2">
    <source>
        <dbReference type="ARBA" id="ARBA00011955"/>
    </source>
</evidence>